<dbReference type="AlphaFoldDB" id="A0A9W4DTT0"/>
<name>A0A9W4DTT0_9ACTN</name>
<keyword evidence="2" id="KW-1185">Reference proteome</keyword>
<dbReference type="Proteomes" id="UP001152519">
    <property type="component" value="Unassembled WGS sequence"/>
</dbReference>
<dbReference type="EMBL" id="CAJSLV010000090">
    <property type="protein sequence ID" value="CAG6397589.1"/>
    <property type="molecule type" value="Genomic_DNA"/>
</dbReference>
<sequence>MPEPFPNATQATRLAIEFLTPYVAADSNGKWEEAASYIAERLTGPDALEPIHVIRGQLYLNELLLLSLAKANSAEDLRAWAGEWLRTHSPRLPE</sequence>
<evidence type="ECO:0000313" key="1">
    <source>
        <dbReference type="EMBL" id="CAG6397589.1"/>
    </source>
</evidence>
<accession>A0A9W4DTT0</accession>
<reference evidence="1" key="1">
    <citation type="submission" date="2021-05" db="EMBL/GenBank/DDBJ databases">
        <authorList>
            <person name="Arsene-Ploetze F."/>
        </authorList>
    </citation>
    <scope>NUCLEOTIDE SEQUENCE</scope>
    <source>
        <strain evidence="1">DSM 42138</strain>
    </source>
</reference>
<protein>
    <submittedName>
        <fullName evidence="1">Uncharacterized protein</fullName>
    </submittedName>
</protein>
<proteinExistence type="predicted"/>
<gene>
    <name evidence="1" type="ORF">SCOCK_580015</name>
</gene>
<comment type="caution">
    <text evidence="1">The sequence shown here is derived from an EMBL/GenBank/DDBJ whole genome shotgun (WGS) entry which is preliminary data.</text>
</comment>
<dbReference type="RefSeq" id="WP_251497931.1">
    <property type="nucleotide sequence ID" value="NZ_CAJSLV010000090.1"/>
</dbReference>
<organism evidence="1 2">
    <name type="scientific">Actinacidiphila cocklensis</name>
    <dbReference type="NCBI Taxonomy" id="887465"/>
    <lineage>
        <taxon>Bacteria</taxon>
        <taxon>Bacillati</taxon>
        <taxon>Actinomycetota</taxon>
        <taxon>Actinomycetes</taxon>
        <taxon>Kitasatosporales</taxon>
        <taxon>Streptomycetaceae</taxon>
        <taxon>Actinacidiphila</taxon>
    </lineage>
</organism>
<evidence type="ECO:0000313" key="2">
    <source>
        <dbReference type="Proteomes" id="UP001152519"/>
    </source>
</evidence>